<comment type="pathway">
    <text evidence="11">Pyrimidine metabolism; UMP biosynthesis via de novo pathway; orotate from (S)-dihydroorotate (NAD(+) route): step 1/1.</text>
</comment>
<comment type="cofactor">
    <cofactor evidence="11">
        <name>[2Fe-2S] cluster</name>
        <dbReference type="ChEBI" id="CHEBI:190135"/>
    </cofactor>
    <text evidence="11">Binds 1 [2Fe-2S] cluster per subunit.</text>
</comment>
<dbReference type="GO" id="GO:0009055">
    <property type="term" value="F:electron transfer activity"/>
    <property type="evidence" value="ECO:0007669"/>
    <property type="project" value="UniProtKB-UniRule"/>
</dbReference>
<comment type="cofactor">
    <cofactor evidence="13">
        <name>[2Fe-2S] cluster</name>
        <dbReference type="ChEBI" id="CHEBI:190135"/>
    </cofactor>
    <text evidence="13">Binds 1 [2Fe-2S] cluster per subunit.</text>
</comment>
<dbReference type="InterPro" id="IPR017927">
    <property type="entry name" value="FAD-bd_FR_type"/>
</dbReference>
<keyword evidence="8 11" id="KW-0249">Electron transport</keyword>
<name>A0A7C2IRC8_9THEO</name>
<dbReference type="Pfam" id="PF00175">
    <property type="entry name" value="NAD_binding_1"/>
    <property type="match status" value="1"/>
</dbReference>
<evidence type="ECO:0000313" key="15">
    <source>
        <dbReference type="EMBL" id="HEL66019.1"/>
    </source>
</evidence>
<dbReference type="InterPro" id="IPR037117">
    <property type="entry name" value="Dihydroorotate_DH_ele_sf"/>
</dbReference>
<keyword evidence="3 11" id="KW-0285">Flavoprotein</keyword>
<comment type="caution">
    <text evidence="15">The sequence shown here is derived from an EMBL/GenBank/DDBJ whole genome shotgun (WGS) entry which is preliminary data.</text>
</comment>
<dbReference type="GO" id="GO:0051537">
    <property type="term" value="F:2 iron, 2 sulfur cluster binding"/>
    <property type="evidence" value="ECO:0007669"/>
    <property type="project" value="UniProtKB-KW"/>
</dbReference>
<dbReference type="Pfam" id="PF10418">
    <property type="entry name" value="DHODB_Fe-S_bind"/>
    <property type="match status" value="1"/>
</dbReference>
<dbReference type="UniPathway" id="UPA00070">
    <property type="reaction ID" value="UER00945"/>
</dbReference>
<dbReference type="InterPro" id="IPR050353">
    <property type="entry name" value="PyrK_electron_transfer"/>
</dbReference>
<organism evidence="15">
    <name type="scientific">Ammonifex degensii</name>
    <dbReference type="NCBI Taxonomy" id="42838"/>
    <lineage>
        <taxon>Bacteria</taxon>
        <taxon>Bacillati</taxon>
        <taxon>Bacillota</taxon>
        <taxon>Clostridia</taxon>
        <taxon>Thermoanaerobacterales</taxon>
        <taxon>Thermoanaerobacteraceae</taxon>
        <taxon>Ammonifex</taxon>
    </lineage>
</organism>
<dbReference type="HAMAP" id="MF_01211">
    <property type="entry name" value="DHODB_Fe_S_bind"/>
    <property type="match status" value="1"/>
</dbReference>
<accession>A0A7C2IRC8</accession>
<comment type="cofactor">
    <cofactor evidence="11 12">
        <name>FAD</name>
        <dbReference type="ChEBI" id="CHEBI:57692"/>
    </cofactor>
    <text evidence="11 12">Binds 1 FAD per subunit.</text>
</comment>
<evidence type="ECO:0000256" key="10">
    <source>
        <dbReference type="ARBA" id="ARBA00023014"/>
    </source>
</evidence>
<dbReference type="Gene3D" id="2.10.240.10">
    <property type="entry name" value="Dihydroorotate dehydrogenase, electron transfer subunit"/>
    <property type="match status" value="1"/>
</dbReference>
<dbReference type="InterPro" id="IPR001433">
    <property type="entry name" value="OxRdtase_FAD/NAD-bd"/>
</dbReference>
<evidence type="ECO:0000256" key="9">
    <source>
        <dbReference type="ARBA" id="ARBA00023004"/>
    </source>
</evidence>
<dbReference type="Pfam" id="PF00970">
    <property type="entry name" value="FAD_binding_6"/>
    <property type="match status" value="1"/>
</dbReference>
<comment type="subunit">
    <text evidence="11">Heterotetramer of 2 PyrK and 2 PyrD type B subunits.</text>
</comment>
<evidence type="ECO:0000256" key="3">
    <source>
        <dbReference type="ARBA" id="ARBA00022630"/>
    </source>
</evidence>
<comment type="function">
    <text evidence="11">Responsible for channeling the electrons from the oxidation of dihydroorotate from the FMN redox center in the PyrD type B subunit to the ultimate electron acceptor NAD(+).</text>
</comment>
<keyword evidence="9 11" id="KW-0408">Iron</keyword>
<evidence type="ECO:0000256" key="7">
    <source>
        <dbReference type="ARBA" id="ARBA00022975"/>
    </source>
</evidence>
<evidence type="ECO:0000259" key="14">
    <source>
        <dbReference type="PROSITE" id="PS51384"/>
    </source>
</evidence>
<dbReference type="InterPro" id="IPR017938">
    <property type="entry name" value="Riboflavin_synthase-like_b-brl"/>
</dbReference>
<reference evidence="15" key="1">
    <citation type="journal article" date="2020" name="mSystems">
        <title>Genome- and Community-Level Interaction Insights into Carbon Utilization and Element Cycling Functions of Hydrothermarchaeota in Hydrothermal Sediment.</title>
        <authorList>
            <person name="Zhou Z."/>
            <person name="Liu Y."/>
            <person name="Xu W."/>
            <person name="Pan J."/>
            <person name="Luo Z.H."/>
            <person name="Li M."/>
        </authorList>
    </citation>
    <scope>NUCLEOTIDE SEQUENCE [LARGE SCALE GENOMIC DNA]</scope>
    <source>
        <strain evidence="15">SpSt-300</strain>
    </source>
</reference>
<evidence type="ECO:0000256" key="1">
    <source>
        <dbReference type="ARBA" id="ARBA00006422"/>
    </source>
</evidence>
<dbReference type="InterPro" id="IPR023455">
    <property type="entry name" value="Dihydroorotate_DHASE_ETsu"/>
</dbReference>
<dbReference type="GO" id="GO:0016491">
    <property type="term" value="F:oxidoreductase activity"/>
    <property type="evidence" value="ECO:0007669"/>
    <property type="project" value="InterPro"/>
</dbReference>
<dbReference type="GO" id="GO:0050660">
    <property type="term" value="F:flavin adenine dinucleotide binding"/>
    <property type="evidence" value="ECO:0007669"/>
    <property type="project" value="InterPro"/>
</dbReference>
<dbReference type="SUPFAM" id="SSF63380">
    <property type="entry name" value="Riboflavin synthase domain-like"/>
    <property type="match status" value="1"/>
</dbReference>
<feature type="binding site" evidence="11 13">
    <location>
        <position position="221"/>
    </location>
    <ligand>
        <name>[2Fe-2S] cluster</name>
        <dbReference type="ChEBI" id="CHEBI:190135"/>
    </ligand>
</feature>
<keyword evidence="2 11" id="KW-0813">Transport</keyword>
<dbReference type="AlphaFoldDB" id="A0A7C2IRC8"/>
<feature type="binding site" evidence="11 13">
    <location>
        <position position="229"/>
    </location>
    <ligand>
        <name>[2Fe-2S] cluster</name>
        <dbReference type="ChEBI" id="CHEBI:190135"/>
    </ligand>
</feature>
<proteinExistence type="inferred from homology"/>
<evidence type="ECO:0000256" key="6">
    <source>
        <dbReference type="ARBA" id="ARBA00022827"/>
    </source>
</evidence>
<keyword evidence="5 11" id="KW-0479">Metal-binding</keyword>
<feature type="binding site" evidence="11 13">
    <location>
        <position position="226"/>
    </location>
    <ligand>
        <name>[2Fe-2S] cluster</name>
        <dbReference type="ChEBI" id="CHEBI:190135"/>
    </ligand>
</feature>
<dbReference type="InterPro" id="IPR019480">
    <property type="entry name" value="Dihydroorotate_DH_Fe-S-bd"/>
</dbReference>
<feature type="binding site" evidence="11 13">
    <location>
        <position position="245"/>
    </location>
    <ligand>
        <name>[2Fe-2S] cluster</name>
        <dbReference type="ChEBI" id="CHEBI:190135"/>
    </ligand>
</feature>
<keyword evidence="10 11" id="KW-0411">Iron-sulfur</keyword>
<dbReference type="PANTHER" id="PTHR43513:SF3">
    <property type="entry name" value="DIHYDROOROTATE DEHYDROGENASE B (NAD(+)), ELECTRON TRANSFER SUBUNIT-RELATED"/>
    <property type="match status" value="1"/>
</dbReference>
<keyword evidence="7 11" id="KW-0665">Pyrimidine biosynthesis</keyword>
<dbReference type="PROSITE" id="PS51384">
    <property type="entry name" value="FAD_FR"/>
    <property type="match status" value="1"/>
</dbReference>
<evidence type="ECO:0000256" key="11">
    <source>
        <dbReference type="HAMAP-Rule" id="MF_01211"/>
    </source>
</evidence>
<comment type="similarity">
    <text evidence="1 11">Belongs to the PyrK family.</text>
</comment>
<evidence type="ECO:0000256" key="5">
    <source>
        <dbReference type="ARBA" id="ARBA00022723"/>
    </source>
</evidence>
<evidence type="ECO:0000256" key="13">
    <source>
        <dbReference type="PIRSR" id="PIRSR006816-2"/>
    </source>
</evidence>
<feature type="binding site" evidence="11 12">
    <location>
        <begin position="75"/>
        <end position="76"/>
    </location>
    <ligand>
        <name>FAD</name>
        <dbReference type="ChEBI" id="CHEBI:57692"/>
    </ligand>
</feature>
<dbReference type="Gene3D" id="2.40.30.10">
    <property type="entry name" value="Translation factors"/>
    <property type="match status" value="1"/>
</dbReference>
<dbReference type="Gene3D" id="3.40.50.80">
    <property type="entry name" value="Nucleotide-binding domain of ferredoxin-NADP reductase (FNR) module"/>
    <property type="match status" value="1"/>
</dbReference>
<feature type="binding site" evidence="11 12">
    <location>
        <begin position="68"/>
        <end position="70"/>
    </location>
    <ligand>
        <name>FAD</name>
        <dbReference type="ChEBI" id="CHEBI:57692"/>
    </ligand>
</feature>
<dbReference type="PANTHER" id="PTHR43513">
    <property type="entry name" value="DIHYDROOROTATE DEHYDROGENASE B (NAD(+)), ELECTRON TRANSFER SUBUNIT"/>
    <property type="match status" value="1"/>
</dbReference>
<evidence type="ECO:0000256" key="4">
    <source>
        <dbReference type="ARBA" id="ARBA00022714"/>
    </source>
</evidence>
<dbReference type="InterPro" id="IPR008333">
    <property type="entry name" value="Cbr1-like_FAD-bd_dom"/>
</dbReference>
<dbReference type="CDD" id="cd06218">
    <property type="entry name" value="DHOD_e_trans"/>
    <property type="match status" value="1"/>
</dbReference>
<dbReference type="GO" id="GO:0046872">
    <property type="term" value="F:metal ion binding"/>
    <property type="evidence" value="ECO:0007669"/>
    <property type="project" value="UniProtKB-KW"/>
</dbReference>
<gene>
    <name evidence="11" type="primary">pyrK</name>
    <name evidence="15" type="ORF">ENQ34_05005</name>
</gene>
<dbReference type="InterPro" id="IPR012165">
    <property type="entry name" value="Cyt_c3_hydrogenase_gsu"/>
</dbReference>
<evidence type="ECO:0000256" key="2">
    <source>
        <dbReference type="ARBA" id="ARBA00022448"/>
    </source>
</evidence>
<keyword evidence="4 11" id="KW-0001">2Fe-2S</keyword>
<dbReference type="SUPFAM" id="SSF52343">
    <property type="entry name" value="Ferredoxin reductase-like, C-terminal NADP-linked domain"/>
    <property type="match status" value="1"/>
</dbReference>
<feature type="domain" description="FAD-binding FR-type" evidence="14">
    <location>
        <begin position="1"/>
        <end position="100"/>
    </location>
</feature>
<evidence type="ECO:0000256" key="8">
    <source>
        <dbReference type="ARBA" id="ARBA00022982"/>
    </source>
</evidence>
<protein>
    <recommendedName>
        <fullName evidence="11">Dihydroorotate dehydrogenase B (NAD(+)), electron transfer subunit</fullName>
    </recommendedName>
    <alternativeName>
        <fullName evidence="11">Dihydroorotate oxidase B, electron transfer subunit</fullName>
    </alternativeName>
</protein>
<sequence>MIYEVEIVTQRKVASGCYRLEIYAPEVAQAAQPGQFLMVRTSISLDPLLRRPFSISTVDRERGLVKILYRVVGRGTALLAGRKLGRRLNIFGPLGKGFTVPHSGRFLVVAGGLGMAPLYFLVQRLKALGNEVAVFYGAQNRYKLLLLEELVAMRVELSTATDNGSSGFKGTVVELLRTKGIPPADVVYAAGPPPMLKALAGLLREAEIRRAEFSLEERMACGTGACRGCAVRVLAPEGPVYKRVCADGPVFKAEEVVWE</sequence>
<feature type="binding site" evidence="11 12">
    <location>
        <begin position="51"/>
        <end position="54"/>
    </location>
    <ligand>
        <name>FAD</name>
        <dbReference type="ChEBI" id="CHEBI:57692"/>
    </ligand>
</feature>
<dbReference type="InterPro" id="IPR039261">
    <property type="entry name" value="FNR_nucleotide-bd"/>
</dbReference>
<dbReference type="EMBL" id="DSMU01000314">
    <property type="protein sequence ID" value="HEL66019.1"/>
    <property type="molecule type" value="Genomic_DNA"/>
</dbReference>
<keyword evidence="6 11" id="KW-0274">FAD</keyword>
<dbReference type="GO" id="GO:0044205">
    <property type="term" value="P:'de novo' UMP biosynthetic process"/>
    <property type="evidence" value="ECO:0007669"/>
    <property type="project" value="UniProtKB-UniRule"/>
</dbReference>
<evidence type="ECO:0000256" key="12">
    <source>
        <dbReference type="PIRSR" id="PIRSR006816-1"/>
    </source>
</evidence>
<dbReference type="PIRSF" id="PIRSF006816">
    <property type="entry name" value="Cyc3_hyd_g"/>
    <property type="match status" value="1"/>
</dbReference>